<gene>
    <name evidence="2" type="ORF">FVW20_02740</name>
</gene>
<evidence type="ECO:0000313" key="2">
    <source>
        <dbReference type="EMBL" id="MBG3875969.1"/>
    </source>
</evidence>
<accession>A0ABS0J0Q3</accession>
<dbReference type="PANTHER" id="PTHR33295">
    <property type="entry name" value="ATPASE"/>
    <property type="match status" value="1"/>
</dbReference>
<dbReference type="InterPro" id="IPR027417">
    <property type="entry name" value="P-loop_NTPase"/>
</dbReference>
<dbReference type="InterPro" id="IPR041682">
    <property type="entry name" value="AAA_14"/>
</dbReference>
<dbReference type="Pfam" id="PF13173">
    <property type="entry name" value="AAA_14"/>
    <property type="match status" value="1"/>
</dbReference>
<evidence type="ECO:0000313" key="3">
    <source>
        <dbReference type="Proteomes" id="UP001194469"/>
    </source>
</evidence>
<proteinExistence type="predicted"/>
<dbReference type="SMART" id="SM00382">
    <property type="entry name" value="AAA"/>
    <property type="match status" value="1"/>
</dbReference>
<dbReference type="SUPFAM" id="SSF52540">
    <property type="entry name" value="P-loop containing nucleoside triphosphate hydrolases"/>
    <property type="match status" value="1"/>
</dbReference>
<sequence>MPHALPRADVMGRLAADNPWWTDATARPFAADLPQRDHFAPFFELAADCALHRAVVLMGPRRVGKTVLLHQVVDTLLQQGAERRQILFATLDAPAYTGMELADFVELAIEMAGLDPNRPGWVILDEIQYMADWERGLDTLAARWPALRCTVCGSAAPALRRMGDAEAAGRFAVYMLPPLSFAEFLRLSGGQRRDMKQLFTPERMDELNELLVRYMNFGGYPEAVVSERVRADMARFLRSEIIDRVLCSDLPGLYGISDVQELNRLLAVLALNSGREVTLEDLRGESGIAVNTLKRYLDYLEAAFLVVRLRRIDDAGRRFRRDRSFKVYLANPSMRTALFAPITGPDDPGLQPLLETAVVGQLLCSPALSRNTCYARWDGGEVALVGLHPVHGKPVLAFDIRWSDEGIAPGQKNGNGRCGAPAVPATTTRAARKAAGNGNGTQLRPLFEFARRHNVRKSYVTTRTTFTVGVQGTTEFSYLPAGMLAFTLSSQAAERIFAKLVTADCG</sequence>
<protein>
    <submittedName>
        <fullName evidence="2">ATP-binding protein</fullName>
    </submittedName>
</protein>
<dbReference type="RefSeq" id="WP_196608192.1">
    <property type="nucleotide sequence ID" value="NZ_VRYY01000056.1"/>
</dbReference>
<organism evidence="2 3">
    <name type="scientific">Nitratidesulfovibrio oxamicus</name>
    <dbReference type="NCBI Taxonomy" id="32016"/>
    <lineage>
        <taxon>Bacteria</taxon>
        <taxon>Pseudomonadati</taxon>
        <taxon>Thermodesulfobacteriota</taxon>
        <taxon>Desulfovibrionia</taxon>
        <taxon>Desulfovibrionales</taxon>
        <taxon>Desulfovibrionaceae</taxon>
        <taxon>Nitratidesulfovibrio</taxon>
    </lineage>
</organism>
<comment type="caution">
    <text evidence="2">The sequence shown here is derived from an EMBL/GenBank/DDBJ whole genome shotgun (WGS) entry which is preliminary data.</text>
</comment>
<keyword evidence="2" id="KW-0067">ATP-binding</keyword>
<dbReference type="InterPro" id="IPR003593">
    <property type="entry name" value="AAA+_ATPase"/>
</dbReference>
<name>A0ABS0J0Q3_9BACT</name>
<keyword evidence="3" id="KW-1185">Reference proteome</keyword>
<keyword evidence="2" id="KW-0547">Nucleotide-binding</keyword>
<dbReference type="PANTHER" id="PTHR33295:SF8">
    <property type="entry name" value="AAA+ ATPASE DOMAIN-CONTAINING PROTEIN"/>
    <property type="match status" value="1"/>
</dbReference>
<dbReference type="GO" id="GO:0005524">
    <property type="term" value="F:ATP binding"/>
    <property type="evidence" value="ECO:0007669"/>
    <property type="project" value="UniProtKB-KW"/>
</dbReference>
<feature type="domain" description="AAA+ ATPase" evidence="1">
    <location>
        <begin position="51"/>
        <end position="179"/>
    </location>
</feature>
<evidence type="ECO:0000259" key="1">
    <source>
        <dbReference type="SMART" id="SM00382"/>
    </source>
</evidence>
<reference evidence="2 3" key="1">
    <citation type="submission" date="2019-08" db="EMBL/GenBank/DDBJ databases">
        <authorList>
            <person name="Luo N."/>
        </authorList>
    </citation>
    <scope>NUCLEOTIDE SEQUENCE [LARGE SCALE GENOMIC DNA]</scope>
    <source>
        <strain evidence="2 3">NCIMB 9442</strain>
    </source>
</reference>
<dbReference type="InterPro" id="IPR025420">
    <property type="entry name" value="DUF4143"/>
</dbReference>
<dbReference type="Proteomes" id="UP001194469">
    <property type="component" value="Unassembled WGS sequence"/>
</dbReference>
<dbReference type="Pfam" id="PF13635">
    <property type="entry name" value="DUF4143"/>
    <property type="match status" value="1"/>
</dbReference>
<dbReference type="EMBL" id="VRYY01000056">
    <property type="protein sequence ID" value="MBG3875969.1"/>
    <property type="molecule type" value="Genomic_DNA"/>
</dbReference>